<dbReference type="Proteomes" id="UP000540929">
    <property type="component" value="Unassembled WGS sequence"/>
</dbReference>
<keyword evidence="2" id="KW-1185">Reference proteome</keyword>
<comment type="caution">
    <text evidence="1">The sequence shown here is derived from an EMBL/GenBank/DDBJ whole genome shotgun (WGS) entry which is preliminary data.</text>
</comment>
<evidence type="ECO:0000313" key="2">
    <source>
        <dbReference type="Proteomes" id="UP000540929"/>
    </source>
</evidence>
<dbReference type="EMBL" id="JACCAS010000002">
    <property type="protein sequence ID" value="NYH26067.1"/>
    <property type="molecule type" value="Genomic_DNA"/>
</dbReference>
<reference evidence="1 2" key="1">
    <citation type="submission" date="2020-07" db="EMBL/GenBank/DDBJ databases">
        <title>Exploring microbial biodiversity for novel pathways involved in the catabolism of aromatic compounds derived from lignin.</title>
        <authorList>
            <person name="Elkins J."/>
        </authorList>
    </citation>
    <scope>NUCLEOTIDE SEQUENCE [LARGE SCALE GENOMIC DNA]</scope>
    <source>
        <strain evidence="1 2">H2C3C</strain>
    </source>
</reference>
<dbReference type="RefSeq" id="WP_179745798.1">
    <property type="nucleotide sequence ID" value="NZ_JACCAS010000002.1"/>
</dbReference>
<evidence type="ECO:0000313" key="1">
    <source>
        <dbReference type="EMBL" id="NYH26067.1"/>
    </source>
</evidence>
<organism evidence="1 2">
    <name type="scientific">Paraburkholderia bryophila</name>
    <dbReference type="NCBI Taxonomy" id="420952"/>
    <lineage>
        <taxon>Bacteria</taxon>
        <taxon>Pseudomonadati</taxon>
        <taxon>Pseudomonadota</taxon>
        <taxon>Betaproteobacteria</taxon>
        <taxon>Burkholderiales</taxon>
        <taxon>Burkholderiaceae</taxon>
        <taxon>Paraburkholderia</taxon>
    </lineage>
</organism>
<gene>
    <name evidence="1" type="ORF">GGD40_005638</name>
</gene>
<accession>A0A7Y9WS40</accession>
<sequence length="111" mass="12025">METFNTNDDEFGRKLALPHIGKCLVGLLGCVLADVVTDIEVAARDLQISDPNFVRLRRAMDRLSCAQPILETLRAESTGAEDGAEATRESNEVAIAGVAICRIFDDKTSTT</sequence>
<protein>
    <submittedName>
        <fullName evidence="1">Uncharacterized protein</fullName>
    </submittedName>
</protein>
<name>A0A7Y9WS40_9BURK</name>
<dbReference type="AlphaFoldDB" id="A0A7Y9WS40"/>
<proteinExistence type="predicted"/>